<gene>
    <name evidence="2" type="ORF">J1899_13300</name>
</gene>
<evidence type="ECO:0000256" key="1">
    <source>
        <dbReference type="SAM" id="Phobius"/>
    </source>
</evidence>
<evidence type="ECO:0000313" key="2">
    <source>
        <dbReference type="EMBL" id="QVY60018.1"/>
    </source>
</evidence>
<dbReference type="EMBL" id="CP071709">
    <property type="protein sequence ID" value="QVY60018.1"/>
    <property type="molecule type" value="Genomic_DNA"/>
</dbReference>
<organism evidence="2 3">
    <name type="scientific">Cytobacillus gottheilii</name>
    <dbReference type="NCBI Taxonomy" id="859144"/>
    <lineage>
        <taxon>Bacteria</taxon>
        <taxon>Bacillati</taxon>
        <taxon>Bacillota</taxon>
        <taxon>Bacilli</taxon>
        <taxon>Bacillales</taxon>
        <taxon>Bacillaceae</taxon>
        <taxon>Cytobacillus</taxon>
    </lineage>
</organism>
<feature type="transmembrane region" description="Helical" evidence="1">
    <location>
        <begin position="185"/>
        <end position="208"/>
    </location>
</feature>
<feature type="transmembrane region" description="Helical" evidence="1">
    <location>
        <begin position="73"/>
        <end position="94"/>
    </location>
</feature>
<dbReference type="Pfam" id="PF12679">
    <property type="entry name" value="ABC2_membrane_2"/>
    <property type="match status" value="1"/>
</dbReference>
<dbReference type="RefSeq" id="WP_214474389.1">
    <property type="nucleotide sequence ID" value="NZ_CANKUS010000028.1"/>
</dbReference>
<reference evidence="2 3" key="1">
    <citation type="submission" date="2021-03" db="EMBL/GenBank/DDBJ databases">
        <title>The first data on the complete genome of the tetrodotoxin-producing bacterium.</title>
        <authorList>
            <person name="Melnikova D.I."/>
            <person name="Nijland R."/>
            <person name="Magarlamov T.Y."/>
        </authorList>
    </citation>
    <scope>NUCLEOTIDE SEQUENCE [LARGE SCALE GENOMIC DNA]</scope>
    <source>
        <strain evidence="2 3">1839</strain>
    </source>
</reference>
<feature type="transmembrane region" description="Helical" evidence="1">
    <location>
        <begin position="228"/>
        <end position="252"/>
    </location>
</feature>
<keyword evidence="1" id="KW-0472">Membrane</keyword>
<feature type="transmembrane region" description="Helical" evidence="1">
    <location>
        <begin position="160"/>
        <end position="178"/>
    </location>
</feature>
<dbReference type="PANTHER" id="PTHR37305">
    <property type="entry name" value="INTEGRAL MEMBRANE PROTEIN-RELATED"/>
    <property type="match status" value="1"/>
</dbReference>
<proteinExistence type="predicted"/>
<evidence type="ECO:0000313" key="3">
    <source>
        <dbReference type="Proteomes" id="UP000679247"/>
    </source>
</evidence>
<sequence length="258" mass="29105">MKQWRLFAEKEWLEMWRSYKWVWMPIVFILIGVQQPLSLYFLPDIINSAGNLPEGTVIEIPTPSAEEVFAASIGQYNTLGILTVVLAFMGMISAERKNGSAGMILAKPVSRSAYILAKWFSSALLLLYSVLCGYFATWYYTGNLFAFIPLKDFIESLSLYSLWLLFILSLLLFFNSIFKSQGMIAFIVFAIVIFISMVSSVIPEGLSWNPSLLSSYSGLVLENEPFPSGFYSVLTITVISIFIFIGSSIFIFSKRELV</sequence>
<keyword evidence="1" id="KW-1133">Transmembrane helix</keyword>
<name>A0ABX8F6F1_9BACI</name>
<keyword evidence="3" id="KW-1185">Reference proteome</keyword>
<dbReference type="Proteomes" id="UP000679247">
    <property type="component" value="Chromosome"/>
</dbReference>
<protein>
    <submittedName>
        <fullName evidence="2">ABC transporter permease subunit</fullName>
    </submittedName>
</protein>
<keyword evidence="1" id="KW-0812">Transmembrane</keyword>
<dbReference type="PANTHER" id="PTHR37305:SF1">
    <property type="entry name" value="MEMBRANE PROTEIN"/>
    <property type="match status" value="1"/>
</dbReference>
<accession>A0ABX8F6F1</accession>
<feature type="transmembrane region" description="Helical" evidence="1">
    <location>
        <begin position="21"/>
        <end position="42"/>
    </location>
</feature>
<feature type="transmembrane region" description="Helical" evidence="1">
    <location>
        <begin position="115"/>
        <end position="140"/>
    </location>
</feature>